<name>A0A5N7N346_9HYPH</name>
<dbReference type="Proteomes" id="UP000403266">
    <property type="component" value="Unassembled WGS sequence"/>
</dbReference>
<dbReference type="EMBL" id="VOSK01000315">
    <property type="protein sequence ID" value="MPR30136.1"/>
    <property type="molecule type" value="Genomic_DNA"/>
</dbReference>
<evidence type="ECO:0000256" key="1">
    <source>
        <dbReference type="SAM" id="SignalP"/>
    </source>
</evidence>
<keyword evidence="1" id="KW-0732">Signal</keyword>
<dbReference type="AlphaFoldDB" id="A0A5N7N346"/>
<proteinExistence type="predicted"/>
<keyword evidence="3" id="KW-1185">Reference proteome</keyword>
<feature type="chain" id="PRO_5030135869" evidence="1">
    <location>
        <begin position="22"/>
        <end position="184"/>
    </location>
</feature>
<dbReference type="RefSeq" id="WP_152716995.1">
    <property type="nucleotide sequence ID" value="NZ_VOSJ01000341.1"/>
</dbReference>
<gene>
    <name evidence="2" type="ORF">FS320_35090</name>
</gene>
<evidence type="ECO:0000313" key="3">
    <source>
        <dbReference type="Proteomes" id="UP000403266"/>
    </source>
</evidence>
<protein>
    <submittedName>
        <fullName evidence="2">Uncharacterized protein</fullName>
    </submittedName>
</protein>
<organism evidence="2 3">
    <name type="scientific">Microvirga tunisiensis</name>
    <dbReference type="NCBI Taxonomy" id="2108360"/>
    <lineage>
        <taxon>Bacteria</taxon>
        <taxon>Pseudomonadati</taxon>
        <taxon>Pseudomonadota</taxon>
        <taxon>Alphaproteobacteria</taxon>
        <taxon>Hyphomicrobiales</taxon>
        <taxon>Methylobacteriaceae</taxon>
        <taxon>Microvirga</taxon>
    </lineage>
</organism>
<accession>A0A5N7N346</accession>
<sequence length="184" mass="20321">MRAYLTFIALLVGTCSATAQSAERLPGKPIAKPLPDYCQMGECVTTTVEYSTPVLFHSAGALFRVEDQAWGYSMQSPKKKSRMKSAGPSYVFCSKQMPAVIGPFEGKYMVEFLILDDPSRYGHSNEVSLAMYFAVCHSRFFDSVHIGGAEFARALGYKVPDRTDQPTINKPEEILRFLGANGRG</sequence>
<comment type="caution">
    <text evidence="2">The sequence shown here is derived from an EMBL/GenBank/DDBJ whole genome shotgun (WGS) entry which is preliminary data.</text>
</comment>
<reference evidence="2 3" key="1">
    <citation type="journal article" date="2019" name="Syst. Appl. Microbiol.">
        <title>Microvirga tunisiensis sp. nov., a root nodule symbiotic bacterium isolated from Lupinus micranthus and L. luteus grown in Northern Tunisia.</title>
        <authorList>
            <person name="Msaddak A."/>
            <person name="Rejili M."/>
            <person name="Duran D."/>
            <person name="Mars M."/>
            <person name="Palacios J.M."/>
            <person name="Ruiz-Argueso T."/>
            <person name="Rey L."/>
            <person name="Imperial J."/>
        </authorList>
    </citation>
    <scope>NUCLEOTIDE SEQUENCE [LARGE SCALE GENOMIC DNA]</scope>
    <source>
        <strain evidence="2 3">Lmie10</strain>
    </source>
</reference>
<feature type="signal peptide" evidence="1">
    <location>
        <begin position="1"/>
        <end position="21"/>
    </location>
</feature>
<evidence type="ECO:0000313" key="2">
    <source>
        <dbReference type="EMBL" id="MPR30136.1"/>
    </source>
</evidence>